<accession>A0A0C3BKH8</accession>
<proteinExistence type="predicted"/>
<reference evidence="3" key="2">
    <citation type="submission" date="2015-01" db="EMBL/GenBank/DDBJ databases">
        <title>Evolutionary Origins and Diversification of the Mycorrhizal Mutualists.</title>
        <authorList>
            <consortium name="DOE Joint Genome Institute"/>
            <consortium name="Mycorrhizal Genomics Consortium"/>
            <person name="Kohler A."/>
            <person name="Kuo A."/>
            <person name="Nagy L.G."/>
            <person name="Floudas D."/>
            <person name="Copeland A."/>
            <person name="Barry K.W."/>
            <person name="Cichocki N."/>
            <person name="Veneault-Fourrey C."/>
            <person name="LaButti K."/>
            <person name="Lindquist E.A."/>
            <person name="Lipzen A."/>
            <person name="Lundell T."/>
            <person name="Morin E."/>
            <person name="Murat C."/>
            <person name="Riley R."/>
            <person name="Ohm R."/>
            <person name="Sun H."/>
            <person name="Tunlid A."/>
            <person name="Henrissat B."/>
            <person name="Grigoriev I.V."/>
            <person name="Hibbett D.S."/>
            <person name="Martin F."/>
        </authorList>
    </citation>
    <scope>NUCLEOTIDE SEQUENCE [LARGE SCALE GENOMIC DNA]</scope>
    <source>
        <strain evidence="3">MAFF 305830</strain>
    </source>
</reference>
<evidence type="ECO:0000256" key="1">
    <source>
        <dbReference type="SAM" id="MobiDB-lite"/>
    </source>
</evidence>
<protein>
    <submittedName>
        <fullName evidence="2">Uncharacterized protein</fullName>
    </submittedName>
</protein>
<reference evidence="2 3" key="1">
    <citation type="submission" date="2014-04" db="EMBL/GenBank/DDBJ databases">
        <authorList>
            <consortium name="DOE Joint Genome Institute"/>
            <person name="Kuo A."/>
            <person name="Zuccaro A."/>
            <person name="Kohler A."/>
            <person name="Nagy L.G."/>
            <person name="Floudas D."/>
            <person name="Copeland A."/>
            <person name="Barry K.W."/>
            <person name="Cichocki N."/>
            <person name="Veneault-Fourrey C."/>
            <person name="LaButti K."/>
            <person name="Lindquist E.A."/>
            <person name="Lipzen A."/>
            <person name="Lundell T."/>
            <person name="Morin E."/>
            <person name="Murat C."/>
            <person name="Sun H."/>
            <person name="Tunlid A."/>
            <person name="Henrissat B."/>
            <person name="Grigoriev I.V."/>
            <person name="Hibbett D.S."/>
            <person name="Martin F."/>
            <person name="Nordberg H.P."/>
            <person name="Cantor M.N."/>
            <person name="Hua S.X."/>
        </authorList>
    </citation>
    <scope>NUCLEOTIDE SEQUENCE [LARGE SCALE GENOMIC DNA]</scope>
    <source>
        <strain evidence="2 3">MAFF 305830</strain>
    </source>
</reference>
<sequence length="72" mass="8255">MNRAPNIVAQSFFFKRAQHSSMKRNPSSPKLPAFDAAHEETRDKRNSDGSESRIWALRHPALTSERPQSFET</sequence>
<organism evidence="2 3">
    <name type="scientific">Serendipita vermifera MAFF 305830</name>
    <dbReference type="NCBI Taxonomy" id="933852"/>
    <lineage>
        <taxon>Eukaryota</taxon>
        <taxon>Fungi</taxon>
        <taxon>Dikarya</taxon>
        <taxon>Basidiomycota</taxon>
        <taxon>Agaricomycotina</taxon>
        <taxon>Agaricomycetes</taxon>
        <taxon>Sebacinales</taxon>
        <taxon>Serendipitaceae</taxon>
        <taxon>Serendipita</taxon>
    </lineage>
</organism>
<feature type="compositionally biased region" description="Basic and acidic residues" evidence="1">
    <location>
        <begin position="36"/>
        <end position="51"/>
    </location>
</feature>
<dbReference type="Proteomes" id="UP000054097">
    <property type="component" value="Unassembled WGS sequence"/>
</dbReference>
<evidence type="ECO:0000313" key="2">
    <source>
        <dbReference type="EMBL" id="KIM32564.1"/>
    </source>
</evidence>
<dbReference type="EMBL" id="KN824279">
    <property type="protein sequence ID" value="KIM32564.1"/>
    <property type="molecule type" value="Genomic_DNA"/>
</dbReference>
<dbReference type="HOGENOM" id="CLU_2723792_0_0_1"/>
<feature type="region of interest" description="Disordered" evidence="1">
    <location>
        <begin position="16"/>
        <end position="72"/>
    </location>
</feature>
<keyword evidence="3" id="KW-1185">Reference proteome</keyword>
<gene>
    <name evidence="2" type="ORF">M408DRAFT_326357</name>
</gene>
<name>A0A0C3BKH8_SERVB</name>
<dbReference type="AlphaFoldDB" id="A0A0C3BKH8"/>
<evidence type="ECO:0000313" key="3">
    <source>
        <dbReference type="Proteomes" id="UP000054097"/>
    </source>
</evidence>